<keyword evidence="2" id="KW-1185">Reference proteome</keyword>
<dbReference type="EMBL" id="BAQP01000153">
    <property type="protein sequence ID" value="GBQ25695.1"/>
    <property type="molecule type" value="Genomic_DNA"/>
</dbReference>
<organism evidence="1 2">
    <name type="scientific">Gluconacetobacter sacchari DSM 12717</name>
    <dbReference type="NCBI Taxonomy" id="1307940"/>
    <lineage>
        <taxon>Bacteria</taxon>
        <taxon>Pseudomonadati</taxon>
        <taxon>Pseudomonadota</taxon>
        <taxon>Alphaproteobacteria</taxon>
        <taxon>Acetobacterales</taxon>
        <taxon>Acetobacteraceae</taxon>
        <taxon>Gluconacetobacter</taxon>
    </lineage>
</organism>
<gene>
    <name evidence="1" type="ORF">AA12717_2142</name>
</gene>
<comment type="caution">
    <text evidence="1">The sequence shown here is derived from an EMBL/GenBank/DDBJ whole genome shotgun (WGS) entry which is preliminary data.</text>
</comment>
<sequence length="94" mass="10395">MDLATVIDLRGNGVAQLPDAAADIVERYRPAQPDPQATAVGQSIEGQAGAYESHRTAFASNIERRAFQIVHHYRLLPEYGCDGVGFNYIEMRVF</sequence>
<evidence type="ECO:0000313" key="2">
    <source>
        <dbReference type="Proteomes" id="UP001060895"/>
    </source>
</evidence>
<dbReference type="Proteomes" id="UP001060895">
    <property type="component" value="Unassembled WGS sequence"/>
</dbReference>
<protein>
    <submittedName>
        <fullName evidence="1">Uncharacterized protein</fullName>
    </submittedName>
</protein>
<proteinExistence type="predicted"/>
<name>A0ABQ0P7Q5_9PROT</name>
<evidence type="ECO:0000313" key="1">
    <source>
        <dbReference type="EMBL" id="GBQ25695.1"/>
    </source>
</evidence>
<reference evidence="1" key="1">
    <citation type="submission" date="2013-04" db="EMBL/GenBank/DDBJ databases">
        <title>The genome sequencing project of 58 acetic acid bacteria.</title>
        <authorList>
            <person name="Okamoto-Kainuma A."/>
            <person name="Ishikawa M."/>
            <person name="Umino S."/>
            <person name="Koizumi Y."/>
            <person name="Shiwa Y."/>
            <person name="Yoshikawa H."/>
            <person name="Matsutani M."/>
            <person name="Matsushita K."/>
        </authorList>
    </citation>
    <scope>NUCLEOTIDE SEQUENCE</scope>
    <source>
        <strain evidence="1">DSM 12717</strain>
    </source>
</reference>
<accession>A0ABQ0P7Q5</accession>